<keyword evidence="3" id="KW-1185">Reference proteome</keyword>
<keyword evidence="1" id="KW-1133">Transmembrane helix</keyword>
<dbReference type="Pfam" id="PF12730">
    <property type="entry name" value="ABC2_membrane_4"/>
    <property type="match status" value="1"/>
</dbReference>
<evidence type="ECO:0000313" key="2">
    <source>
        <dbReference type="EMBL" id="MBP3963869.1"/>
    </source>
</evidence>
<evidence type="ECO:0000256" key="1">
    <source>
        <dbReference type="SAM" id="Phobius"/>
    </source>
</evidence>
<dbReference type="EMBL" id="JAGKSP010000005">
    <property type="protein sequence ID" value="MBP3963869.1"/>
    <property type="molecule type" value="Genomic_DNA"/>
</dbReference>
<keyword evidence="1" id="KW-0472">Membrane</keyword>
<accession>A0ABS5CD29</accession>
<evidence type="ECO:0000313" key="3">
    <source>
        <dbReference type="Proteomes" id="UP000673394"/>
    </source>
</evidence>
<feature type="transmembrane region" description="Helical" evidence="1">
    <location>
        <begin position="202"/>
        <end position="221"/>
    </location>
</feature>
<name>A0ABS5CD29_9BACL</name>
<gene>
    <name evidence="2" type="ORF">I8J30_14225</name>
</gene>
<feature type="transmembrane region" description="Helical" evidence="1">
    <location>
        <begin position="172"/>
        <end position="190"/>
    </location>
</feature>
<protein>
    <submittedName>
        <fullName evidence="2">ABC transporter permease</fullName>
    </submittedName>
</protein>
<dbReference type="Proteomes" id="UP000673394">
    <property type="component" value="Unassembled WGS sequence"/>
</dbReference>
<comment type="caution">
    <text evidence="2">The sequence shown here is derived from an EMBL/GenBank/DDBJ whole genome shotgun (WGS) entry which is preliminary data.</text>
</comment>
<dbReference type="RefSeq" id="WP_210658690.1">
    <property type="nucleotide sequence ID" value="NZ_JAGKSP010000005.1"/>
</dbReference>
<organism evidence="2 3">
    <name type="scientific">Paenibacillus lignilyticus</name>
    <dbReference type="NCBI Taxonomy" id="1172615"/>
    <lineage>
        <taxon>Bacteria</taxon>
        <taxon>Bacillati</taxon>
        <taxon>Bacillota</taxon>
        <taxon>Bacilli</taxon>
        <taxon>Bacillales</taxon>
        <taxon>Paenibacillaceae</taxon>
        <taxon>Paenibacillus</taxon>
    </lineage>
</organism>
<reference evidence="2 3" key="1">
    <citation type="submission" date="2021-04" db="EMBL/GenBank/DDBJ databases">
        <title>Paenibacillus sp. DLE-14 whole genome sequence.</title>
        <authorList>
            <person name="Ham Y.J."/>
        </authorList>
    </citation>
    <scope>NUCLEOTIDE SEQUENCE [LARGE SCALE GENOMIC DNA]</scope>
    <source>
        <strain evidence="2 3">DLE-14</strain>
    </source>
</reference>
<sequence length="227" mass="25401">MLWKLIKLELKKTRWRGLLLSAVVTILMLVLWVVGSDVPNNDVETYDRAFQSIMNYVGITYVIFASVLMSRMVIDEYRNKTVTILFVYPVPRHMIFAAKLIIIGVWTFLTVIMGHLVVSAALLVANSHYHYITEPLTGDRLWEEAVRTIIIAVTAAGLSLVPLFFGMLRKTMPALIISSFIISNSGMVVMNNDILYQSLQSMSILALVSVGVGSLMAYLGVRRSGEL</sequence>
<feature type="transmembrane region" description="Helical" evidence="1">
    <location>
        <begin position="53"/>
        <end position="74"/>
    </location>
</feature>
<feature type="transmembrane region" description="Helical" evidence="1">
    <location>
        <begin position="15"/>
        <end position="33"/>
    </location>
</feature>
<proteinExistence type="predicted"/>
<feature type="transmembrane region" description="Helical" evidence="1">
    <location>
        <begin position="145"/>
        <end position="165"/>
    </location>
</feature>
<feature type="transmembrane region" description="Helical" evidence="1">
    <location>
        <begin position="95"/>
        <end position="125"/>
    </location>
</feature>
<keyword evidence="1" id="KW-0812">Transmembrane</keyword>